<dbReference type="PANTHER" id="PTHR36115">
    <property type="entry name" value="PROLINE-RICH ANTIGEN HOMOLOG-RELATED"/>
    <property type="match status" value="1"/>
</dbReference>
<comment type="subcellular location">
    <subcellularLocation>
        <location evidence="1">Cell membrane</location>
        <topology evidence="1">Multi-pass membrane protein</topology>
    </subcellularLocation>
</comment>
<evidence type="ECO:0000313" key="12">
    <source>
        <dbReference type="Proteomes" id="UP000092021"/>
    </source>
</evidence>
<evidence type="ECO:0000313" key="9">
    <source>
        <dbReference type="EMBL" id="OAX51235.1"/>
    </source>
</evidence>
<gene>
    <name evidence="10" type="ORF">A5N15_12035</name>
    <name evidence="9" type="ORF">AN277_0209990</name>
</gene>
<evidence type="ECO:0000256" key="7">
    <source>
        <dbReference type="SAM" id="Phobius"/>
    </source>
</evidence>
<feature type="transmembrane region" description="Helical" evidence="7">
    <location>
        <begin position="40"/>
        <end position="58"/>
    </location>
</feature>
<evidence type="ECO:0000313" key="10">
    <source>
        <dbReference type="EMBL" id="OAX53065.1"/>
    </source>
</evidence>
<organism evidence="9 11">
    <name type="scientific">Rothia kristinae</name>
    <dbReference type="NCBI Taxonomy" id="37923"/>
    <lineage>
        <taxon>Bacteria</taxon>
        <taxon>Bacillati</taxon>
        <taxon>Actinomycetota</taxon>
        <taxon>Actinomycetes</taxon>
        <taxon>Micrococcales</taxon>
        <taxon>Micrococcaceae</taxon>
        <taxon>Rothia</taxon>
    </lineage>
</organism>
<dbReference type="InterPro" id="IPR010432">
    <property type="entry name" value="RDD"/>
</dbReference>
<dbReference type="AlphaFoldDB" id="A0A199NW59"/>
<feature type="transmembrane region" description="Helical" evidence="7">
    <location>
        <begin position="64"/>
        <end position="85"/>
    </location>
</feature>
<protein>
    <recommendedName>
        <fullName evidence="8">RDD domain-containing protein</fullName>
    </recommendedName>
</protein>
<keyword evidence="2" id="KW-1003">Cell membrane</keyword>
<dbReference type="EMBL" id="LWGZ01001080">
    <property type="protein sequence ID" value="OAX53065.1"/>
    <property type="molecule type" value="Genomic_DNA"/>
</dbReference>
<name>A0A199NW59_9MICC</name>
<comment type="caution">
    <text evidence="9">The sequence shown here is derived from an EMBL/GenBank/DDBJ whole genome shotgun (WGS) entry which is preliminary data.</text>
</comment>
<keyword evidence="3 7" id="KW-0812">Transmembrane</keyword>
<dbReference type="PANTHER" id="PTHR36115:SF6">
    <property type="entry name" value="PROLINE-RICH ANTIGEN HOMOLOG"/>
    <property type="match status" value="1"/>
</dbReference>
<evidence type="ECO:0000256" key="3">
    <source>
        <dbReference type="ARBA" id="ARBA00022692"/>
    </source>
</evidence>
<dbReference type="EMBL" id="LJBJ02000029">
    <property type="protein sequence ID" value="OAX51235.1"/>
    <property type="molecule type" value="Genomic_DNA"/>
</dbReference>
<evidence type="ECO:0000256" key="4">
    <source>
        <dbReference type="ARBA" id="ARBA00022989"/>
    </source>
</evidence>
<dbReference type="Proteomes" id="UP000092021">
    <property type="component" value="Unassembled WGS sequence"/>
</dbReference>
<evidence type="ECO:0000256" key="1">
    <source>
        <dbReference type="ARBA" id="ARBA00004651"/>
    </source>
</evidence>
<reference evidence="11" key="2">
    <citation type="submission" date="2016-04" db="EMBL/GenBank/DDBJ databases">
        <authorList>
            <person name="Waterworth S."/>
            <person name="Matcher G."/>
        </authorList>
    </citation>
    <scope>NUCLEOTIDE SEQUENCE [LARGE SCALE GENOMIC DNA]</scope>
    <source>
        <strain evidence="11">RuSp02-3</strain>
    </source>
</reference>
<dbReference type="Pfam" id="PF06271">
    <property type="entry name" value="RDD"/>
    <property type="match status" value="1"/>
</dbReference>
<evidence type="ECO:0000313" key="11">
    <source>
        <dbReference type="Proteomes" id="UP000053171"/>
    </source>
</evidence>
<dbReference type="Proteomes" id="UP000053171">
    <property type="component" value="Unassembled WGS sequence"/>
</dbReference>
<evidence type="ECO:0000259" key="8">
    <source>
        <dbReference type="Pfam" id="PF06271"/>
    </source>
</evidence>
<dbReference type="InterPro" id="IPR051791">
    <property type="entry name" value="Pra-immunoreactive"/>
</dbReference>
<accession>A0A199NW59</accession>
<sequence length="146" mass="15931">MAIPDPSTSEHDAATSDWPGQRLGRPAAGPGSVARFPRRLLALVLDWYLCFGICWLIVGTVQGWAGIWPLVAFFAYQSLLVGLWGHTLGHLLCGMQVQTLRGTPAGFGRAALRALLVTLVIPAVVMDEDQRGLQDRLNDTVLVRIR</sequence>
<keyword evidence="5 7" id="KW-0472">Membrane</keyword>
<proteinExistence type="predicted"/>
<dbReference type="PIRSF" id="PIRSF021697">
    <property type="entry name" value="UCP021697"/>
    <property type="match status" value="1"/>
</dbReference>
<reference evidence="9" key="1">
    <citation type="submission" date="2016-04" db="EMBL/GenBank/DDBJ databases">
        <authorList>
            <person name="Evans L.H."/>
            <person name="Alamgir A."/>
            <person name="Owens N."/>
            <person name="Weber N.D."/>
            <person name="Virtaneva K."/>
            <person name="Barbian K."/>
            <person name="Babar A."/>
            <person name="Rosenke K."/>
        </authorList>
    </citation>
    <scope>NUCLEOTIDE SEQUENCE [LARGE SCALE GENOMIC DNA]</scope>
    <source>
        <strain evidence="9">RUTW2-3</strain>
    </source>
</reference>
<keyword evidence="4 7" id="KW-1133">Transmembrane helix</keyword>
<keyword evidence="11" id="KW-1185">Reference proteome</keyword>
<dbReference type="RefSeq" id="WP_064725824.1">
    <property type="nucleotide sequence ID" value="NZ_JBFBMA010000001.1"/>
</dbReference>
<feature type="region of interest" description="Disordered" evidence="6">
    <location>
        <begin position="1"/>
        <end position="30"/>
    </location>
</feature>
<reference evidence="9 11" key="3">
    <citation type="submission" date="2016-06" db="EMBL/GenBank/DDBJ databases">
        <title>Identification of putative biosynthetic pathways for the production of bioactive secondary metabolites by the marine actinomycete Kocuria kristinae RUTW2-3.</title>
        <authorList>
            <person name="Waterworth S.C."/>
            <person name="Walmsley T.A."/>
            <person name="Matongo T."/>
            <person name="Davies-Coleman M.T."/>
            <person name="Dorrington R.A."/>
        </authorList>
    </citation>
    <scope>NUCLEOTIDE SEQUENCE [LARGE SCALE GENOMIC DNA]</scope>
    <source>
        <strain evidence="11">RuSp02-3</strain>
        <strain evidence="9">RUTW2-3</strain>
        <strain evidence="10 12">RUTW4-5</strain>
    </source>
</reference>
<feature type="domain" description="RDD" evidence="8">
    <location>
        <begin position="34"/>
        <end position="137"/>
    </location>
</feature>
<evidence type="ECO:0000256" key="6">
    <source>
        <dbReference type="SAM" id="MobiDB-lite"/>
    </source>
</evidence>
<dbReference type="GO" id="GO:0005886">
    <property type="term" value="C:plasma membrane"/>
    <property type="evidence" value="ECO:0007669"/>
    <property type="project" value="UniProtKB-SubCell"/>
</dbReference>
<evidence type="ECO:0000256" key="5">
    <source>
        <dbReference type="ARBA" id="ARBA00023136"/>
    </source>
</evidence>
<dbReference type="InterPro" id="IPR016795">
    <property type="entry name" value="UCP021697"/>
</dbReference>
<evidence type="ECO:0000256" key="2">
    <source>
        <dbReference type="ARBA" id="ARBA00022475"/>
    </source>
</evidence>